<evidence type="ECO:0000313" key="1">
    <source>
        <dbReference type="EMBL" id="KIO75164.1"/>
    </source>
</evidence>
<dbReference type="Pfam" id="PF14903">
    <property type="entry name" value="WG_beta_rep"/>
    <property type="match status" value="2"/>
</dbReference>
<evidence type="ECO:0000313" key="2">
    <source>
        <dbReference type="Proteomes" id="UP000032049"/>
    </source>
</evidence>
<dbReference type="InterPro" id="IPR032774">
    <property type="entry name" value="WG_beta_rep"/>
</dbReference>
<gene>
    <name evidence="1" type="ORF">TH53_22365</name>
</gene>
<protein>
    <submittedName>
        <fullName evidence="1">Uncharacterized protein</fullName>
    </submittedName>
</protein>
<dbReference type="PANTHER" id="PTHR43628:SF1">
    <property type="entry name" value="CHITIN SYNTHASE REGULATORY FACTOR 2-RELATED"/>
    <property type="match status" value="1"/>
</dbReference>
<dbReference type="OrthoDB" id="5464673at2"/>
<dbReference type="InterPro" id="IPR052945">
    <property type="entry name" value="Mitotic_Regulator"/>
</dbReference>
<dbReference type="Gene3D" id="1.25.40.10">
    <property type="entry name" value="Tetratricopeptide repeat domain"/>
    <property type="match status" value="1"/>
</dbReference>
<dbReference type="AlphaFoldDB" id="A0A0D0FRR2"/>
<proteinExistence type="predicted"/>
<dbReference type="EMBL" id="JXRA01000113">
    <property type="protein sequence ID" value="KIO75164.1"/>
    <property type="molecule type" value="Genomic_DNA"/>
</dbReference>
<name>A0A0D0FRR2_9SPHI</name>
<dbReference type="Proteomes" id="UP000032049">
    <property type="component" value="Unassembled WGS sequence"/>
</dbReference>
<keyword evidence="2" id="KW-1185">Reference proteome</keyword>
<dbReference type="SUPFAM" id="SSF81901">
    <property type="entry name" value="HCP-like"/>
    <property type="match status" value="1"/>
</dbReference>
<dbReference type="PANTHER" id="PTHR43628">
    <property type="entry name" value="ACTIVATOR OF C KINASE PROTEIN 1-RELATED"/>
    <property type="match status" value="1"/>
</dbReference>
<dbReference type="Pfam" id="PF08238">
    <property type="entry name" value="Sel1"/>
    <property type="match status" value="5"/>
</dbReference>
<dbReference type="RefSeq" id="WP_041885799.1">
    <property type="nucleotide sequence ID" value="NZ_CP157278.1"/>
</dbReference>
<sequence length="871" mass="99713">MSHRVYLYNTGEPDELNGEEVMMMEWGYELSILLHPLLTGKSILADSNFDLHISLNPDEPLVSPSLFYEAPGGKENFKRFYNFIEKYQEELIDRPEQFKTAKENLFKYLDDLNQPYFQLNASDVFNMSEQSHADQARELLEDINYNNTVINNAIDADDHTQLNLALFTKHTGLGFKDFKALLNYPDFDYGWAIIDHPEPADVVIFEENELWGLKDSAGKILIAPVYQEFYNFSYDDMAVVAVAGQFGYVSKNGDEVIKPQFDDAFDFEEGYAPVIKNGLYGLIDKKGTIIIDFRYQELTDILSNGQYFTAQLNDKWGVIDIKDRILLPFELDNCVESANYGSAFMVSLPHKKAKSIYTSRFVYLTECEPHLVKELNIPGESYLYQVIKNKQTDENILYNDQGQLLLSGYEKIVNNLYYIFVVRKQKKQGIINYKGEVILGFDYDRIDQLETYLNEPSQSLYPAIPDEAKDELCCFFSIKQQKKCGIYLSAGNFHQQLTGLLYDEITSLSNTMLAVRENGQWGVVDVFGKPLSAITYDFIIRCNKSADSAYAYRDNHVVIISPETITDADLQDLQYDIDSNKEYGYYNFDSDKAMKLQSYIDKDLPAGDILTNKAMDLLESENSVKAIELLQQATELGHARAMNELAIIYEDADNQYPEYKNEQESFKLFLKSAQAGSYVAMYNTGICYSSGMGTPADPEQMCYWYTAALNAGYMPAAIKLGNYYYDRAGGNENYEQALKYYIIAEKEGETLNVELAWLYHYFGDHTHALPYLLKAAADDESYAHWQLGTYAQDGIEMKVNIRLAIDRYKKAADKEYSDAYVNLHQVYSFIPGFENKALAAVYKEKAESAGLQVVQKQESLLDKFINIFRKK</sequence>
<dbReference type="SMART" id="SM00671">
    <property type="entry name" value="SEL1"/>
    <property type="match status" value="5"/>
</dbReference>
<accession>A0A0D0FRR2</accession>
<dbReference type="InterPro" id="IPR011990">
    <property type="entry name" value="TPR-like_helical_dom_sf"/>
</dbReference>
<dbReference type="InterPro" id="IPR006597">
    <property type="entry name" value="Sel1-like"/>
</dbReference>
<dbReference type="STRING" id="1503925.TH53_22365"/>
<organism evidence="1 2">
    <name type="scientific">Pedobacter lusitanus</name>
    <dbReference type="NCBI Taxonomy" id="1503925"/>
    <lineage>
        <taxon>Bacteria</taxon>
        <taxon>Pseudomonadati</taxon>
        <taxon>Bacteroidota</taxon>
        <taxon>Sphingobacteriia</taxon>
        <taxon>Sphingobacteriales</taxon>
        <taxon>Sphingobacteriaceae</taxon>
        <taxon>Pedobacter</taxon>
    </lineage>
</organism>
<comment type="caution">
    <text evidence="1">The sequence shown here is derived from an EMBL/GenBank/DDBJ whole genome shotgun (WGS) entry which is preliminary data.</text>
</comment>
<reference evidence="1 2" key="1">
    <citation type="submission" date="2015-01" db="EMBL/GenBank/DDBJ databases">
        <title>Draft genome sequence of Pedobacter sp. NL19 isolated from sludge of an effluent treatment pond in an abandoned uranium mine.</title>
        <authorList>
            <person name="Santos T."/>
            <person name="Caetano T."/>
            <person name="Covas C."/>
            <person name="Cruz A."/>
            <person name="Mendo S."/>
        </authorList>
    </citation>
    <scope>NUCLEOTIDE SEQUENCE [LARGE SCALE GENOMIC DNA]</scope>
    <source>
        <strain evidence="1 2">NL19</strain>
    </source>
</reference>